<evidence type="ECO:0000259" key="2">
    <source>
        <dbReference type="PROSITE" id="PS51898"/>
    </source>
</evidence>
<organism evidence="3 4">
    <name type="scientific">Lonsdalea quercina</name>
    <dbReference type="NCBI Taxonomy" id="71657"/>
    <lineage>
        <taxon>Bacteria</taxon>
        <taxon>Pseudomonadati</taxon>
        <taxon>Pseudomonadota</taxon>
        <taxon>Gammaproteobacteria</taxon>
        <taxon>Enterobacterales</taxon>
        <taxon>Pectobacteriaceae</taxon>
        <taxon>Lonsdalea</taxon>
    </lineage>
</organism>
<reference evidence="3 4" key="1">
    <citation type="submission" date="2016-10" db="EMBL/GenBank/DDBJ databases">
        <authorList>
            <person name="de Groot N.N."/>
        </authorList>
    </citation>
    <scope>NUCLEOTIDE SEQUENCE [LARGE SCALE GENOMIC DNA]</scope>
    <source>
        <strain evidence="3 4">ATCC 29281</strain>
    </source>
</reference>
<gene>
    <name evidence="3" type="ORF">SAMN02982996_03368</name>
</gene>
<dbReference type="GO" id="GO:0015074">
    <property type="term" value="P:DNA integration"/>
    <property type="evidence" value="ECO:0007669"/>
    <property type="project" value="InterPro"/>
</dbReference>
<keyword evidence="4" id="KW-1185">Reference proteome</keyword>
<accession>A0A1H4G3F2</accession>
<protein>
    <submittedName>
        <fullName evidence="3">Phage integrase family protein</fullName>
    </submittedName>
</protein>
<dbReference type="Pfam" id="PF00589">
    <property type="entry name" value="Phage_integrase"/>
    <property type="match status" value="1"/>
</dbReference>
<dbReference type="GO" id="GO:0003677">
    <property type="term" value="F:DNA binding"/>
    <property type="evidence" value="ECO:0007669"/>
    <property type="project" value="InterPro"/>
</dbReference>
<dbReference type="SUPFAM" id="SSF56349">
    <property type="entry name" value="DNA breaking-rejoining enzymes"/>
    <property type="match status" value="1"/>
</dbReference>
<evidence type="ECO:0000313" key="4">
    <source>
        <dbReference type="Proteomes" id="UP000187280"/>
    </source>
</evidence>
<dbReference type="GO" id="GO:0006310">
    <property type="term" value="P:DNA recombination"/>
    <property type="evidence" value="ECO:0007669"/>
    <property type="project" value="UniProtKB-KW"/>
</dbReference>
<dbReference type="STRING" id="71657.SAMN02982996_03368"/>
<dbReference type="Gene3D" id="1.10.443.10">
    <property type="entry name" value="Intergrase catalytic core"/>
    <property type="match status" value="1"/>
</dbReference>
<proteinExistence type="predicted"/>
<name>A0A1H4G3F2_9GAMM</name>
<evidence type="ECO:0000313" key="3">
    <source>
        <dbReference type="EMBL" id="SEB03841.1"/>
    </source>
</evidence>
<dbReference type="Proteomes" id="UP000187280">
    <property type="component" value="Unassembled WGS sequence"/>
</dbReference>
<dbReference type="InterPro" id="IPR002104">
    <property type="entry name" value="Integrase_catalytic"/>
</dbReference>
<dbReference type="EMBL" id="FNQS01000020">
    <property type="protein sequence ID" value="SEB03841.1"/>
    <property type="molecule type" value="Genomic_DNA"/>
</dbReference>
<keyword evidence="1" id="KW-0233">DNA recombination</keyword>
<dbReference type="AlphaFoldDB" id="A0A1H4G3F2"/>
<sequence length="71" mass="8262">MVETFNYTAIRLNQLIHLRVKDIDLVYDTLFIQSEGSKSHDEHIVPIASRLRPYLEHLLAEAEMQGRRAVV</sequence>
<evidence type="ECO:0000256" key="1">
    <source>
        <dbReference type="ARBA" id="ARBA00023172"/>
    </source>
</evidence>
<dbReference type="PROSITE" id="PS51898">
    <property type="entry name" value="TYR_RECOMBINASE"/>
    <property type="match status" value="1"/>
</dbReference>
<feature type="domain" description="Tyr recombinase" evidence="2">
    <location>
        <begin position="1"/>
        <end position="71"/>
    </location>
</feature>
<dbReference type="InterPro" id="IPR013762">
    <property type="entry name" value="Integrase-like_cat_sf"/>
</dbReference>
<dbReference type="InterPro" id="IPR011010">
    <property type="entry name" value="DNA_brk_join_enz"/>
</dbReference>